<sequence>MIFNRRVLICVASFVFLLFECVYLIGVFTRKRVEVVEEKERLPGDNITDFIPPFVPLLNDYALVAGYNLLGCNIRKSMSQLNYNLLCYLNNTELFVENNQSLSDLWYDKRTSCQNISSNTYNPLFQDGSMSLDQITKFAFIRHPEERFVSFFVDKCLKENYCLNCTDVRCASKLIYDRLMALASNRSLFIKDDETWWFEWHSAPQTWNCDFYKDLKDFHLIPIGTSLEQRQIAMRKLSKVLEFAGVEDEHIEKIVKDTVESDTHHATHGSILSQRVLQQVG</sequence>
<dbReference type="InterPro" id="IPR007669">
    <property type="entry name" value="Chst-1-like"/>
</dbReference>
<name>A0A1I7T1K0_9PELO</name>
<dbReference type="Proteomes" id="UP000095282">
    <property type="component" value="Unplaced"/>
</dbReference>
<dbReference type="PANTHER" id="PTHR22900">
    <property type="entry name" value="PROTEIN CBG14245-RELATED"/>
    <property type="match status" value="1"/>
</dbReference>
<evidence type="ECO:0000313" key="2">
    <source>
        <dbReference type="WBParaSite" id="Csp11.Scaffold463.g1528.t1"/>
    </source>
</evidence>
<dbReference type="eggNOG" id="KOG4651">
    <property type="taxonomic scope" value="Eukaryota"/>
</dbReference>
<dbReference type="PANTHER" id="PTHR22900:SF9">
    <property type="entry name" value="CARBOHYDRATE SULFOTRANSFERASE-RELATED"/>
    <property type="match status" value="1"/>
</dbReference>
<dbReference type="GO" id="GO:1902884">
    <property type="term" value="P:positive regulation of response to oxidative stress"/>
    <property type="evidence" value="ECO:0007669"/>
    <property type="project" value="InterPro"/>
</dbReference>
<dbReference type="Pfam" id="PF03567">
    <property type="entry name" value="Sulfotransfer_2"/>
    <property type="match status" value="1"/>
</dbReference>
<dbReference type="WBParaSite" id="Csp11.Scaffold463.g1528.t1">
    <property type="protein sequence ID" value="Csp11.Scaffold463.g1528.t1"/>
    <property type="gene ID" value="Csp11.Scaffold463.g1528"/>
</dbReference>
<dbReference type="AlphaFoldDB" id="A0A1I7T1K0"/>
<evidence type="ECO:0000313" key="1">
    <source>
        <dbReference type="Proteomes" id="UP000095282"/>
    </source>
</evidence>
<dbReference type="GO" id="GO:0016020">
    <property type="term" value="C:membrane"/>
    <property type="evidence" value="ECO:0007669"/>
    <property type="project" value="InterPro"/>
</dbReference>
<dbReference type="STRING" id="1561998.A0A1I7T1K0"/>
<dbReference type="GO" id="GO:0050650">
    <property type="term" value="P:chondroitin sulfate proteoglycan biosynthetic process"/>
    <property type="evidence" value="ECO:0007669"/>
    <property type="project" value="InterPro"/>
</dbReference>
<dbReference type="GO" id="GO:0047756">
    <property type="term" value="F:chondroitin 4-sulfotransferase activity"/>
    <property type="evidence" value="ECO:0007669"/>
    <property type="project" value="InterPro"/>
</dbReference>
<organism evidence="1 2">
    <name type="scientific">Caenorhabditis tropicalis</name>
    <dbReference type="NCBI Taxonomy" id="1561998"/>
    <lineage>
        <taxon>Eukaryota</taxon>
        <taxon>Metazoa</taxon>
        <taxon>Ecdysozoa</taxon>
        <taxon>Nematoda</taxon>
        <taxon>Chromadorea</taxon>
        <taxon>Rhabditida</taxon>
        <taxon>Rhabditina</taxon>
        <taxon>Rhabditomorpha</taxon>
        <taxon>Rhabditoidea</taxon>
        <taxon>Rhabditidae</taxon>
        <taxon>Peloderinae</taxon>
        <taxon>Caenorhabditis</taxon>
    </lineage>
</organism>
<proteinExistence type="predicted"/>
<protein>
    <submittedName>
        <fullName evidence="2">Sulfotransfer_1 domain-containing protein</fullName>
    </submittedName>
</protein>
<dbReference type="InterPro" id="IPR005331">
    <property type="entry name" value="Sulfotransferase"/>
</dbReference>
<accession>A0A1I7T1K0</accession>
<keyword evidence="1" id="KW-1185">Reference proteome</keyword>
<reference evidence="2" key="1">
    <citation type="submission" date="2016-11" db="UniProtKB">
        <authorList>
            <consortium name="WormBaseParasite"/>
        </authorList>
    </citation>
    <scope>IDENTIFICATION</scope>
</reference>